<name>A0A8B8BD26_CRAVI</name>
<evidence type="ECO:0000313" key="3">
    <source>
        <dbReference type="Proteomes" id="UP000694844"/>
    </source>
</evidence>
<dbReference type="OrthoDB" id="6154194at2759"/>
<reference evidence="4" key="2">
    <citation type="submission" date="2025-08" db="UniProtKB">
        <authorList>
            <consortium name="RefSeq"/>
        </authorList>
    </citation>
    <scope>IDENTIFICATION</scope>
    <source>
        <tissue evidence="4">Whole sample</tissue>
    </source>
</reference>
<dbReference type="AlphaFoldDB" id="A0A8B8BD26"/>
<evidence type="ECO:0000256" key="1">
    <source>
        <dbReference type="ARBA" id="ARBA00006160"/>
    </source>
</evidence>
<evidence type="ECO:0000313" key="4">
    <source>
        <dbReference type="RefSeq" id="XP_022301103.1"/>
    </source>
</evidence>
<keyword evidence="3" id="KW-1185">Reference proteome</keyword>
<feature type="compositionally biased region" description="Basic and acidic residues" evidence="2">
    <location>
        <begin position="139"/>
        <end position="150"/>
    </location>
</feature>
<organism evidence="3 4">
    <name type="scientific">Crassostrea virginica</name>
    <name type="common">Eastern oyster</name>
    <dbReference type="NCBI Taxonomy" id="6565"/>
    <lineage>
        <taxon>Eukaryota</taxon>
        <taxon>Metazoa</taxon>
        <taxon>Spiralia</taxon>
        <taxon>Lophotrochozoa</taxon>
        <taxon>Mollusca</taxon>
        <taxon>Bivalvia</taxon>
        <taxon>Autobranchia</taxon>
        <taxon>Pteriomorphia</taxon>
        <taxon>Ostreida</taxon>
        <taxon>Ostreoidea</taxon>
        <taxon>Ostreidae</taxon>
        <taxon>Crassostrea</taxon>
    </lineage>
</organism>
<accession>A0A8B8BD26</accession>
<comment type="similarity">
    <text evidence="1">Belongs to the UPF0711 family.</text>
</comment>
<dbReference type="RefSeq" id="XP_022301103.1">
    <property type="nucleotide sequence ID" value="XM_022445395.1"/>
</dbReference>
<gene>
    <name evidence="4" type="primary">LOC111109311</name>
</gene>
<sequence>MSKRSHLRSLASTLPKEDQNIANHLRFKAITYRNSANKETEVSWNHCVFCGSLFTPENCRVRLKPKLSLRRTLKKLLEKHQTSPEALSKYQTRLVERHIRSQNILIKTCLVCSKPSKFPAQGREWPTKQVKMQKSAPSIKEEISTDTEKKLTKKQKRD</sequence>
<dbReference type="Proteomes" id="UP000694844">
    <property type="component" value="Chromosome 1"/>
</dbReference>
<dbReference type="Pfam" id="PF15719">
    <property type="entry name" value="Rmp24-like"/>
    <property type="match status" value="1"/>
</dbReference>
<feature type="region of interest" description="Disordered" evidence="2">
    <location>
        <begin position="117"/>
        <end position="158"/>
    </location>
</feature>
<dbReference type="GeneID" id="111109311"/>
<proteinExistence type="inferred from homology"/>
<dbReference type="InterPro" id="IPR029779">
    <property type="entry name" value="Rmp24-like"/>
</dbReference>
<protein>
    <submittedName>
        <fullName evidence="4">Uncharacterized protein LOC111109311</fullName>
    </submittedName>
</protein>
<dbReference type="PANTHER" id="PTHR31402:SF2">
    <property type="entry name" value="UPF0711 PROTEIN C18ORF21"/>
    <property type="match status" value="1"/>
</dbReference>
<evidence type="ECO:0000256" key="2">
    <source>
        <dbReference type="SAM" id="MobiDB-lite"/>
    </source>
</evidence>
<dbReference type="PANTHER" id="PTHR31402">
    <property type="entry name" value="UPF0711 PROTEIN C18ORF21"/>
    <property type="match status" value="1"/>
</dbReference>
<reference evidence="3" key="1">
    <citation type="submission" date="2024-06" db="UniProtKB">
        <authorList>
            <consortium name="RefSeq"/>
        </authorList>
    </citation>
    <scope>NUCLEOTIDE SEQUENCE [LARGE SCALE GENOMIC DNA]</scope>
</reference>
<dbReference type="KEGG" id="cvn:111109311"/>